<evidence type="ECO:0000313" key="2">
    <source>
        <dbReference type="EMBL" id="MBC5677181.1"/>
    </source>
</evidence>
<protein>
    <submittedName>
        <fullName evidence="2">Uncharacterized protein</fullName>
    </submittedName>
</protein>
<keyword evidence="1" id="KW-0472">Membrane</keyword>
<organism evidence="2 3">
    <name type="scientific">Anaerostipes hominis</name>
    <name type="common">ex Liu et al. 2021</name>
    <dbReference type="NCBI Taxonomy" id="2763018"/>
    <lineage>
        <taxon>Bacteria</taxon>
        <taxon>Bacillati</taxon>
        <taxon>Bacillota</taxon>
        <taxon>Clostridia</taxon>
        <taxon>Lachnospirales</taxon>
        <taxon>Lachnospiraceae</taxon>
        <taxon>Anaerostipes</taxon>
    </lineage>
</organism>
<reference evidence="2 3" key="1">
    <citation type="submission" date="2020-08" db="EMBL/GenBank/DDBJ databases">
        <title>Genome public.</title>
        <authorList>
            <person name="Liu C."/>
            <person name="Sun Q."/>
        </authorList>
    </citation>
    <scope>NUCLEOTIDE SEQUENCE [LARGE SCALE GENOMIC DNA]</scope>
    <source>
        <strain evidence="2 3">NSJ-7</strain>
    </source>
</reference>
<keyword evidence="1" id="KW-1133">Transmembrane helix</keyword>
<keyword evidence="3" id="KW-1185">Reference proteome</keyword>
<keyword evidence="1" id="KW-0812">Transmembrane</keyword>
<evidence type="ECO:0000313" key="3">
    <source>
        <dbReference type="Proteomes" id="UP000635828"/>
    </source>
</evidence>
<feature type="transmembrane region" description="Helical" evidence="1">
    <location>
        <begin position="12"/>
        <end position="30"/>
    </location>
</feature>
<evidence type="ECO:0000256" key="1">
    <source>
        <dbReference type="SAM" id="Phobius"/>
    </source>
</evidence>
<dbReference type="RefSeq" id="WP_024727354.1">
    <property type="nucleotide sequence ID" value="NZ_JACOOS010000005.1"/>
</dbReference>
<accession>A0ABR7FRT0</accession>
<sequence>MKKLDTDFIETIIATIIATILFPVITFGLAYLGGMLLNWIVGAGLIEGINLMFNTTRFTRELIPLTCATLAVIGSYFKSDGTDFLNVDKS</sequence>
<proteinExistence type="predicted"/>
<gene>
    <name evidence="2" type="ORF">H8S22_06045</name>
</gene>
<dbReference type="Proteomes" id="UP000635828">
    <property type="component" value="Unassembled WGS sequence"/>
</dbReference>
<name>A0ABR7FRT0_9FIRM</name>
<dbReference type="EMBL" id="JACOOS010000005">
    <property type="protein sequence ID" value="MBC5677181.1"/>
    <property type="molecule type" value="Genomic_DNA"/>
</dbReference>
<comment type="caution">
    <text evidence="2">The sequence shown here is derived from an EMBL/GenBank/DDBJ whole genome shotgun (WGS) entry which is preliminary data.</text>
</comment>